<dbReference type="AlphaFoldDB" id="A0A953T6P8"/>
<dbReference type="InterPro" id="IPR011604">
    <property type="entry name" value="PDDEXK-like_dom_sf"/>
</dbReference>
<evidence type="ECO:0008006" key="3">
    <source>
        <dbReference type="Google" id="ProtNLM"/>
    </source>
</evidence>
<dbReference type="SUPFAM" id="SSF52980">
    <property type="entry name" value="Restriction endonuclease-like"/>
    <property type="match status" value="1"/>
</dbReference>
<sequence>MRKFYNGRDYFVDESERVIILSDSMQQKLLNGNQFEKFKKLGGSSVGNILTPDRFNSDFKAFCHITRLSLPVLQRKYVRAGETLEPKIIDHLSTYFEKKFGPEFKIKHIEAKNVNYDYFKDEYVLGGVPDALIESKKIVFEIKTTQEKNWAAWTINGSVAQSMDKKDGVPLNYKKQAQLYTNLLNYDRFMIVGLFLKDEDYLNPEKVNVAERKMELFQYKVKNNRELELQIADDKEKLIKFHEKYSLHKEKISPQYDLINDIDQVEYLKCKNEQEWEELFNKWKKLGKIDQDIDFKNV</sequence>
<proteinExistence type="predicted"/>
<name>A0A953T6P8_9MOLU</name>
<dbReference type="EMBL" id="JAIQBY010000011">
    <property type="protein sequence ID" value="MBZ4195406.1"/>
    <property type="molecule type" value="Genomic_DNA"/>
</dbReference>
<dbReference type="InterPro" id="IPR011335">
    <property type="entry name" value="Restrct_endonuc-II-like"/>
</dbReference>
<dbReference type="Proteomes" id="UP000772186">
    <property type="component" value="Unassembled WGS sequence"/>
</dbReference>
<reference evidence="1 2" key="1">
    <citation type="submission" date="2021-09" db="EMBL/GenBank/DDBJ databases">
        <title>WGS of Mycoplasma sp. Zaradi2 strains.</title>
        <authorList>
            <person name="Spergser J."/>
        </authorList>
    </citation>
    <scope>NUCLEOTIDE SEQUENCE [LARGE SCALE GENOMIC DNA]</scope>
    <source>
        <strain evidence="1 2">1331</strain>
    </source>
</reference>
<evidence type="ECO:0000313" key="1">
    <source>
        <dbReference type="EMBL" id="MBZ4195406.1"/>
    </source>
</evidence>
<comment type="caution">
    <text evidence="1">The sequence shown here is derived from an EMBL/GenBank/DDBJ whole genome shotgun (WGS) entry which is preliminary data.</text>
</comment>
<evidence type="ECO:0000313" key="2">
    <source>
        <dbReference type="Proteomes" id="UP000772186"/>
    </source>
</evidence>
<dbReference type="RefSeq" id="WP_223644586.1">
    <property type="nucleotide sequence ID" value="NZ_JAIQBY010000011.1"/>
</dbReference>
<dbReference type="NCBIfam" id="NF045870">
    <property type="entry name" value="MAGa7180_fam_nucl"/>
    <property type="match status" value="1"/>
</dbReference>
<protein>
    <recommendedName>
        <fullName evidence="3">YqaJ viral recombinase domain-containing protein</fullName>
    </recommendedName>
</protein>
<organism evidence="1 2">
    <name type="scientific">Mycoplasma tauri</name>
    <dbReference type="NCBI Taxonomy" id="547987"/>
    <lineage>
        <taxon>Bacteria</taxon>
        <taxon>Bacillati</taxon>
        <taxon>Mycoplasmatota</taxon>
        <taxon>Mollicutes</taxon>
        <taxon>Mycoplasmataceae</taxon>
        <taxon>Mycoplasma</taxon>
    </lineage>
</organism>
<gene>
    <name evidence="1" type="ORF">LAD73_01560</name>
</gene>
<accession>A0A953T6P8</accession>
<dbReference type="Gene3D" id="3.90.320.10">
    <property type="match status" value="1"/>
</dbReference>
<keyword evidence="2" id="KW-1185">Reference proteome</keyword>